<evidence type="ECO:0000313" key="2">
    <source>
        <dbReference type="EMBL" id="QHL88136.1"/>
    </source>
</evidence>
<reference evidence="2 3" key="1">
    <citation type="submission" date="2020-01" db="EMBL/GenBank/DDBJ databases">
        <authorList>
            <person name="Kim M."/>
        </authorList>
    </citation>
    <scope>NUCLEOTIDE SEQUENCE [LARGE SCALE GENOMIC DNA]</scope>
    <source>
        <strain evidence="2 3">BT10</strain>
    </source>
</reference>
<organism evidence="2 3">
    <name type="scientific">Nibribacter ruber</name>
    <dbReference type="NCBI Taxonomy" id="2698458"/>
    <lineage>
        <taxon>Bacteria</taxon>
        <taxon>Pseudomonadati</taxon>
        <taxon>Bacteroidota</taxon>
        <taxon>Cytophagia</taxon>
        <taxon>Cytophagales</taxon>
        <taxon>Hymenobacteraceae</taxon>
        <taxon>Nibribacter</taxon>
    </lineage>
</organism>
<gene>
    <name evidence="2" type="ORF">GU926_12110</name>
</gene>
<proteinExistence type="predicted"/>
<dbReference type="KEGG" id="nib:GU926_12110"/>
<feature type="signal peptide" evidence="1">
    <location>
        <begin position="1"/>
        <end position="24"/>
    </location>
</feature>
<protein>
    <recommendedName>
        <fullName evidence="4">DUF1735 domain-containing protein</fullName>
    </recommendedName>
</protein>
<dbReference type="EMBL" id="CP047897">
    <property type="protein sequence ID" value="QHL88136.1"/>
    <property type="molecule type" value="Genomic_DNA"/>
</dbReference>
<evidence type="ECO:0000313" key="3">
    <source>
        <dbReference type="Proteomes" id="UP000464214"/>
    </source>
</evidence>
<feature type="chain" id="PRO_5026691729" description="DUF1735 domain-containing protein" evidence="1">
    <location>
        <begin position="25"/>
        <end position="412"/>
    </location>
</feature>
<sequence>MKSIFNKYMAVPAIALLGFTAVSCEEDYEPSYQITEDSFQILQTTGTLPVATKYATGETVKMELVYNKSDIKEIVLLQKLDTQDSSVVRTIPAQGAYSLRKKADTLVVEYVVPQGLANKTLIRLDAKGVGFNNATKTRSVSFRVAEAMPTIKIKSVTNRTATAQYGNAASDVIRYELLLNEGGVTSVTATTPASAILYKDLDSLNVYAKVGAAAETRVQRIGLTKSGAAVTRNVDVTVPASSAGQEVTFRFEVKSLLPKLAASVTSAPVTPVAATAFTGTSTATIGLNGDANMASFNFVTRTNAGSDVVANKDITVTSVAGNKVAVKADNTTAFVKSTTAAYNAATFSSVRQTYYTGANAVPTTVVTSIADLLVGDVYIAKLVGTDNYVIFKVTAINRTETGATVTMDYKYL</sequence>
<dbReference type="Proteomes" id="UP000464214">
    <property type="component" value="Chromosome"/>
</dbReference>
<evidence type="ECO:0008006" key="4">
    <source>
        <dbReference type="Google" id="ProtNLM"/>
    </source>
</evidence>
<keyword evidence="3" id="KW-1185">Reference proteome</keyword>
<keyword evidence="1" id="KW-0732">Signal</keyword>
<dbReference type="RefSeq" id="WP_160692213.1">
    <property type="nucleotide sequence ID" value="NZ_CP047897.1"/>
</dbReference>
<dbReference type="PROSITE" id="PS51257">
    <property type="entry name" value="PROKAR_LIPOPROTEIN"/>
    <property type="match status" value="1"/>
</dbReference>
<accession>A0A6P1NWC0</accession>
<evidence type="ECO:0000256" key="1">
    <source>
        <dbReference type="SAM" id="SignalP"/>
    </source>
</evidence>
<name>A0A6P1NWC0_9BACT</name>
<dbReference type="AlphaFoldDB" id="A0A6P1NWC0"/>